<accession>A0ABW5QDZ7</accession>
<dbReference type="SMART" id="SM00331">
    <property type="entry name" value="PP2C_SIG"/>
    <property type="match status" value="1"/>
</dbReference>
<dbReference type="Gene3D" id="1.10.1240.30">
    <property type="entry name" value="KaiA/RbsU domain"/>
    <property type="match status" value="1"/>
</dbReference>
<dbReference type="Pfam" id="PF08673">
    <property type="entry name" value="RsbU_N"/>
    <property type="match status" value="1"/>
</dbReference>
<feature type="domain" description="PPM-type phosphatase" evidence="3">
    <location>
        <begin position="124"/>
        <end position="335"/>
    </location>
</feature>
<evidence type="ECO:0000259" key="3">
    <source>
        <dbReference type="PROSITE" id="PS51746"/>
    </source>
</evidence>
<evidence type="ECO:0000256" key="1">
    <source>
        <dbReference type="ARBA" id="ARBA00022801"/>
    </source>
</evidence>
<dbReference type="SUPFAM" id="SSF101215">
    <property type="entry name" value="KaiA/RbsU domain"/>
    <property type="match status" value="1"/>
</dbReference>
<dbReference type="InterPro" id="IPR001932">
    <property type="entry name" value="PPM-type_phosphatase-like_dom"/>
</dbReference>
<dbReference type="GO" id="GO:0004722">
    <property type="term" value="F:protein serine/threonine phosphatase activity"/>
    <property type="evidence" value="ECO:0007669"/>
    <property type="project" value="UniProtKB-EC"/>
</dbReference>
<sequence>MGLSSAKIDIKEYQDLLKQYLETKDELVLYQAEQLSKGIKQDVSPDEIIEQHYKALLDISPDLDENIKDSFEFLIQTMTSYALAYKEYHDLRAKQLELKAEIEVAANMQNTLLSTKVPKVNGLDIGVTSIPAKLMNGDYYHFVQDDEGNIGVAIADVIGKGIPAAFFMSMIKYAMESFPENRMYPKIILELLNRVVERNVESGMFVTMFYALYDIHSNEFYYATAGHEPGFIYRADQGEFEEIDAKGLLLGVKKEVKYNQYVDEINEDDLIVLLTDGVTECRDGDRFIEREEVLEVIKEHRNLPAQQIVDHVYKYLERLQDFKLRDDFTLIVLKRNS</sequence>
<dbReference type="InterPro" id="IPR036457">
    <property type="entry name" value="PPM-type-like_dom_sf"/>
</dbReference>
<dbReference type="InterPro" id="IPR017944">
    <property type="entry name" value="KaiA/RbsU_helical_domain_sf"/>
</dbReference>
<dbReference type="PANTHER" id="PTHR43156">
    <property type="entry name" value="STAGE II SPORULATION PROTEIN E-RELATED"/>
    <property type="match status" value="1"/>
</dbReference>
<dbReference type="InterPro" id="IPR052016">
    <property type="entry name" value="Bact_Sigma-Reg"/>
</dbReference>
<dbReference type="PANTHER" id="PTHR43156:SF15">
    <property type="entry name" value="PHOSPHOSERINE PHOSPHATASE RSBU"/>
    <property type="match status" value="1"/>
</dbReference>
<proteinExistence type="predicted"/>
<reference evidence="5" key="1">
    <citation type="journal article" date="2019" name="Int. J. Syst. Evol. Microbiol.">
        <title>The Global Catalogue of Microorganisms (GCM) 10K type strain sequencing project: providing services to taxonomists for standard genome sequencing and annotation.</title>
        <authorList>
            <consortium name="The Broad Institute Genomics Platform"/>
            <consortium name="The Broad Institute Genome Sequencing Center for Infectious Disease"/>
            <person name="Wu L."/>
            <person name="Ma J."/>
        </authorList>
    </citation>
    <scope>NUCLEOTIDE SEQUENCE [LARGE SCALE GENOMIC DNA]</scope>
    <source>
        <strain evidence="5">TISTR 1571</strain>
    </source>
</reference>
<feature type="coiled-coil region" evidence="2">
    <location>
        <begin position="3"/>
        <end position="33"/>
    </location>
</feature>
<comment type="caution">
    <text evidence="4">The sequence shown here is derived from an EMBL/GenBank/DDBJ whole genome shotgun (WGS) entry which is preliminary data.</text>
</comment>
<keyword evidence="5" id="KW-1185">Reference proteome</keyword>
<organism evidence="4 5">
    <name type="scientific">Piscibacillus salipiscarius</name>
    <dbReference type="NCBI Taxonomy" id="299480"/>
    <lineage>
        <taxon>Bacteria</taxon>
        <taxon>Bacillati</taxon>
        <taxon>Bacillota</taxon>
        <taxon>Bacilli</taxon>
        <taxon>Bacillales</taxon>
        <taxon>Bacillaceae</taxon>
        <taxon>Piscibacillus</taxon>
    </lineage>
</organism>
<evidence type="ECO:0000256" key="2">
    <source>
        <dbReference type="SAM" id="Coils"/>
    </source>
</evidence>
<name>A0ABW5QDZ7_9BACI</name>
<dbReference type="SMART" id="SM00332">
    <property type="entry name" value="PP2Cc"/>
    <property type="match status" value="1"/>
</dbReference>
<evidence type="ECO:0000313" key="4">
    <source>
        <dbReference type="EMBL" id="MFD2639750.1"/>
    </source>
</evidence>
<dbReference type="EMBL" id="JBHUMZ010000046">
    <property type="protein sequence ID" value="MFD2639750.1"/>
    <property type="molecule type" value="Genomic_DNA"/>
</dbReference>
<keyword evidence="2" id="KW-0175">Coiled coil</keyword>
<evidence type="ECO:0000313" key="5">
    <source>
        <dbReference type="Proteomes" id="UP001597452"/>
    </source>
</evidence>
<protein>
    <submittedName>
        <fullName evidence="4">PP2C family protein-serine/threonine phosphatase</fullName>
        <ecNumber evidence="4">3.1.3.16</ecNumber>
    </submittedName>
</protein>
<dbReference type="Pfam" id="PF07228">
    <property type="entry name" value="SpoIIE"/>
    <property type="match status" value="1"/>
</dbReference>
<dbReference type="EC" id="3.1.3.16" evidence="4"/>
<gene>
    <name evidence="4" type="ORF">ACFSW4_12855</name>
</gene>
<dbReference type="RefSeq" id="WP_369405090.1">
    <property type="nucleotide sequence ID" value="NZ_JBHUMZ010000046.1"/>
</dbReference>
<dbReference type="SUPFAM" id="SSF81606">
    <property type="entry name" value="PP2C-like"/>
    <property type="match status" value="1"/>
</dbReference>
<dbReference type="Gene3D" id="3.60.40.10">
    <property type="entry name" value="PPM-type phosphatase domain"/>
    <property type="match status" value="1"/>
</dbReference>
<dbReference type="PROSITE" id="PS51746">
    <property type="entry name" value="PPM_2"/>
    <property type="match status" value="1"/>
</dbReference>
<keyword evidence="1 4" id="KW-0378">Hydrolase</keyword>
<dbReference type="Proteomes" id="UP001597452">
    <property type="component" value="Unassembled WGS sequence"/>
</dbReference>
<dbReference type="InterPro" id="IPR014787">
    <property type="entry name" value="PSer_Pase_RsbU_N"/>
</dbReference>